<dbReference type="Gene3D" id="3.30.200.20">
    <property type="entry name" value="Phosphorylase Kinase, domain 1"/>
    <property type="match status" value="1"/>
</dbReference>
<keyword evidence="2 10" id="KW-0723">Serine/threonine-protein kinase</keyword>
<evidence type="ECO:0000256" key="6">
    <source>
        <dbReference type="ARBA" id="ARBA00022840"/>
    </source>
</evidence>
<protein>
    <recommendedName>
        <fullName evidence="1">non-specific serine/threonine protein kinase</fullName>
        <ecNumber evidence="1">2.7.11.1</ecNumber>
    </recommendedName>
</protein>
<organism evidence="10 11">
    <name type="scientific">Micromonospora rifamycinica</name>
    <dbReference type="NCBI Taxonomy" id="291594"/>
    <lineage>
        <taxon>Bacteria</taxon>
        <taxon>Bacillati</taxon>
        <taxon>Actinomycetota</taxon>
        <taxon>Actinomycetes</taxon>
        <taxon>Micromonosporales</taxon>
        <taxon>Micromonosporaceae</taxon>
        <taxon>Micromonospora</taxon>
    </lineage>
</organism>
<dbReference type="PANTHER" id="PTHR43289:SF6">
    <property type="entry name" value="SERINE_THREONINE-PROTEIN KINASE NEKL-3"/>
    <property type="match status" value="1"/>
</dbReference>
<keyword evidence="8" id="KW-0812">Transmembrane</keyword>
<dbReference type="EC" id="2.7.11.1" evidence="1"/>
<evidence type="ECO:0000259" key="9">
    <source>
        <dbReference type="PROSITE" id="PS50011"/>
    </source>
</evidence>
<dbReference type="PROSITE" id="PS50011">
    <property type="entry name" value="PROTEIN_KINASE_DOM"/>
    <property type="match status" value="1"/>
</dbReference>
<dbReference type="InterPro" id="IPR000719">
    <property type="entry name" value="Prot_kinase_dom"/>
</dbReference>
<feature type="compositionally biased region" description="Pro residues" evidence="7">
    <location>
        <begin position="409"/>
        <end position="422"/>
    </location>
</feature>
<dbReference type="RefSeq" id="WP_089003889.1">
    <property type="nucleotide sequence ID" value="NZ_LT607752.1"/>
</dbReference>
<evidence type="ECO:0000313" key="10">
    <source>
        <dbReference type="EMBL" id="SCG40359.1"/>
    </source>
</evidence>
<evidence type="ECO:0000313" key="11">
    <source>
        <dbReference type="Proteomes" id="UP000198226"/>
    </source>
</evidence>
<dbReference type="SUPFAM" id="SSF56112">
    <property type="entry name" value="Protein kinase-like (PK-like)"/>
    <property type="match status" value="1"/>
</dbReference>
<dbReference type="GO" id="GO:0005524">
    <property type="term" value="F:ATP binding"/>
    <property type="evidence" value="ECO:0007669"/>
    <property type="project" value="UniProtKB-KW"/>
</dbReference>
<proteinExistence type="predicted"/>
<evidence type="ECO:0000256" key="4">
    <source>
        <dbReference type="ARBA" id="ARBA00022741"/>
    </source>
</evidence>
<dbReference type="InterPro" id="IPR011009">
    <property type="entry name" value="Kinase-like_dom_sf"/>
</dbReference>
<reference evidence="11" key="1">
    <citation type="submission" date="2016-06" db="EMBL/GenBank/DDBJ databases">
        <authorList>
            <person name="Varghese N."/>
            <person name="Submissions Spin"/>
        </authorList>
    </citation>
    <scope>NUCLEOTIDE SEQUENCE [LARGE SCALE GENOMIC DNA]</scope>
    <source>
        <strain evidence="11">DSM 44983</strain>
    </source>
</reference>
<keyword evidence="4" id="KW-0547">Nucleotide-binding</keyword>
<dbReference type="AlphaFoldDB" id="A0A1C5H2T5"/>
<name>A0A1C5H2T5_9ACTN</name>
<dbReference type="EMBL" id="LT607752">
    <property type="protein sequence ID" value="SCG40359.1"/>
    <property type="molecule type" value="Genomic_DNA"/>
</dbReference>
<dbReference type="CDD" id="cd14014">
    <property type="entry name" value="STKc_PknB_like"/>
    <property type="match status" value="1"/>
</dbReference>
<keyword evidence="5 10" id="KW-0418">Kinase</keyword>
<evidence type="ECO:0000256" key="7">
    <source>
        <dbReference type="SAM" id="MobiDB-lite"/>
    </source>
</evidence>
<feature type="compositionally biased region" description="Low complexity" evidence="7">
    <location>
        <begin position="373"/>
        <end position="405"/>
    </location>
</feature>
<keyword evidence="3" id="KW-0808">Transferase</keyword>
<evidence type="ECO:0000256" key="5">
    <source>
        <dbReference type="ARBA" id="ARBA00022777"/>
    </source>
</evidence>
<dbReference type="Pfam" id="PF00069">
    <property type="entry name" value="Pkinase"/>
    <property type="match status" value="1"/>
</dbReference>
<feature type="domain" description="Protein kinase" evidence="9">
    <location>
        <begin position="10"/>
        <end position="258"/>
    </location>
</feature>
<accession>A0A1C5H2T5</accession>
<feature type="transmembrane region" description="Helical" evidence="8">
    <location>
        <begin position="313"/>
        <end position="334"/>
    </location>
</feature>
<sequence>MTGDWRLSGYTPVRQLGAGASGRVLLATHDATGTPVVIRYLPDALGDDPAFRMAFREQARLLVDVDDPHVCRLFEYAEAHAAAAIVTELVNGVSLRHLLRAHGPLGPEAALRVLKGSLAGLAAAHARGVVHRDHRPENVLVGVDGWTKLTDFGVTPPTGGGPGVPRRLTPEQWTGAPAEPAGDIYAATATFFECLTGRAPYDAPDAATLRAQHAAAPVPAGPTPAPLHDLLRHGLAWCPADRPQPAEIFLAELEHTAARSYGGDWAERGRRQLAERVALFAAVLPFPDGVPVPAAVSVATRPHATRRGGTRSALVGVGLTAVLLTGVVGVTYAARRPGPLTVADGAAVPGATAAATRSAAPLAAAPAITVVPAEPSRHPTPVATTTGPAPTAAPTRPAAATTTRVRTPRPTPPATPVSPLLPPDVFAPTVSALDASSAVVEPKGCPETGTSTTVTATVVDDRAGGDLLRVVFRYTLDGVVRTVAMDQTGPETFRGTLGDLPVPPSVTRIPVEVIAVDDAGNASAPAGPIVVSLLSTCTSG</sequence>
<evidence type="ECO:0000256" key="1">
    <source>
        <dbReference type="ARBA" id="ARBA00012513"/>
    </source>
</evidence>
<evidence type="ECO:0000256" key="8">
    <source>
        <dbReference type="SAM" id="Phobius"/>
    </source>
</evidence>
<gene>
    <name evidence="10" type="ORF">GA0070623_0661</name>
</gene>
<feature type="region of interest" description="Disordered" evidence="7">
    <location>
        <begin position="373"/>
        <end position="422"/>
    </location>
</feature>
<dbReference type="GO" id="GO:0004674">
    <property type="term" value="F:protein serine/threonine kinase activity"/>
    <property type="evidence" value="ECO:0007669"/>
    <property type="project" value="UniProtKB-KW"/>
</dbReference>
<keyword evidence="8" id="KW-1133">Transmembrane helix</keyword>
<dbReference type="OrthoDB" id="4716121at2"/>
<evidence type="ECO:0000256" key="2">
    <source>
        <dbReference type="ARBA" id="ARBA00022527"/>
    </source>
</evidence>
<dbReference type="Proteomes" id="UP000198226">
    <property type="component" value="Chromosome I"/>
</dbReference>
<evidence type="ECO:0000256" key="3">
    <source>
        <dbReference type="ARBA" id="ARBA00022679"/>
    </source>
</evidence>
<keyword evidence="8" id="KW-0472">Membrane</keyword>
<keyword evidence="6" id="KW-0067">ATP-binding</keyword>
<dbReference type="Gene3D" id="1.10.510.10">
    <property type="entry name" value="Transferase(Phosphotransferase) domain 1"/>
    <property type="match status" value="1"/>
</dbReference>
<dbReference type="PANTHER" id="PTHR43289">
    <property type="entry name" value="MITOGEN-ACTIVATED PROTEIN KINASE KINASE KINASE 20-RELATED"/>
    <property type="match status" value="1"/>
</dbReference>
<keyword evidence="11" id="KW-1185">Reference proteome</keyword>